<accession>A0A0E9UND8</accession>
<organism evidence="1">
    <name type="scientific">Anguilla anguilla</name>
    <name type="common">European freshwater eel</name>
    <name type="synonym">Muraena anguilla</name>
    <dbReference type="NCBI Taxonomy" id="7936"/>
    <lineage>
        <taxon>Eukaryota</taxon>
        <taxon>Metazoa</taxon>
        <taxon>Chordata</taxon>
        <taxon>Craniata</taxon>
        <taxon>Vertebrata</taxon>
        <taxon>Euteleostomi</taxon>
        <taxon>Actinopterygii</taxon>
        <taxon>Neopterygii</taxon>
        <taxon>Teleostei</taxon>
        <taxon>Anguilliformes</taxon>
        <taxon>Anguillidae</taxon>
        <taxon>Anguilla</taxon>
    </lineage>
</organism>
<reference evidence="1" key="2">
    <citation type="journal article" date="2015" name="Fish Shellfish Immunol.">
        <title>Early steps in the European eel (Anguilla anguilla)-Vibrio vulnificus interaction in the gills: Role of the RtxA13 toxin.</title>
        <authorList>
            <person name="Callol A."/>
            <person name="Pajuelo D."/>
            <person name="Ebbesson L."/>
            <person name="Teles M."/>
            <person name="MacKenzie S."/>
            <person name="Amaro C."/>
        </authorList>
    </citation>
    <scope>NUCLEOTIDE SEQUENCE</scope>
</reference>
<name>A0A0E9UND8_ANGAN</name>
<protein>
    <submittedName>
        <fullName evidence="1">Uncharacterized protein</fullName>
    </submittedName>
</protein>
<dbReference type="EMBL" id="GBXM01042094">
    <property type="protein sequence ID" value="JAH66483.1"/>
    <property type="molecule type" value="Transcribed_RNA"/>
</dbReference>
<proteinExistence type="predicted"/>
<dbReference type="AlphaFoldDB" id="A0A0E9UND8"/>
<sequence>MDTKTNAYYKTVGRFIHEGHVLLYLYT</sequence>
<reference evidence="1" key="1">
    <citation type="submission" date="2014-11" db="EMBL/GenBank/DDBJ databases">
        <authorList>
            <person name="Amaro Gonzalez C."/>
        </authorList>
    </citation>
    <scope>NUCLEOTIDE SEQUENCE</scope>
</reference>
<evidence type="ECO:0000313" key="1">
    <source>
        <dbReference type="EMBL" id="JAH66483.1"/>
    </source>
</evidence>